<name>A0A9W9YTY8_9CNID</name>
<gene>
    <name evidence="2" type="ORF">OS493_040082</name>
</gene>
<sequence length="395" mass="44797">MSVRQSLPVKIRHIDAVRREDTALDITGRKPCSVLSTRKAEVVVKWRGVPPRGALSTVKSFIHRCTGISSDILSAPFPSLAPPQCLKPSSVGLWEVDRVFPLLGFVVHTDNLFNRVERQPVHKNSRFFTSTRASVTAVLPMRIPRLRDPHGFLHGSCTKRSSLHLKKKQLDFCRRELAVTRGRDYLKDPHEGAAQKKYTSRQIHSPAQTSEIGLRPRYPVDKNVTCEEHTQCLKHIQGFRLPPDLSAENLQRLSTRTWFIQLERPLLSSANPTLLGSVLGNEAKASLKHDLQGKPNKENGPQDYSLLDDLEMFWAPHSRDLYVQSSTRVVESWPRSDRWWARKHGDLASVSSLNMAQQFTSPTHGKENNRRKSMVTTSRDNAREDAEHVDTVSVF</sequence>
<evidence type="ECO:0000313" key="2">
    <source>
        <dbReference type="EMBL" id="KAJ7369280.1"/>
    </source>
</evidence>
<protein>
    <submittedName>
        <fullName evidence="2">Uncharacterized protein</fullName>
    </submittedName>
</protein>
<feature type="region of interest" description="Disordered" evidence="1">
    <location>
        <begin position="359"/>
        <end position="395"/>
    </location>
</feature>
<proteinExistence type="predicted"/>
<keyword evidence="3" id="KW-1185">Reference proteome</keyword>
<organism evidence="2 3">
    <name type="scientific">Desmophyllum pertusum</name>
    <dbReference type="NCBI Taxonomy" id="174260"/>
    <lineage>
        <taxon>Eukaryota</taxon>
        <taxon>Metazoa</taxon>
        <taxon>Cnidaria</taxon>
        <taxon>Anthozoa</taxon>
        <taxon>Hexacorallia</taxon>
        <taxon>Scleractinia</taxon>
        <taxon>Caryophylliina</taxon>
        <taxon>Caryophylliidae</taxon>
        <taxon>Desmophyllum</taxon>
    </lineage>
</organism>
<comment type="caution">
    <text evidence="2">The sequence shown here is derived from an EMBL/GenBank/DDBJ whole genome shotgun (WGS) entry which is preliminary data.</text>
</comment>
<evidence type="ECO:0000256" key="1">
    <source>
        <dbReference type="SAM" id="MobiDB-lite"/>
    </source>
</evidence>
<dbReference type="Proteomes" id="UP001163046">
    <property type="component" value="Unassembled WGS sequence"/>
</dbReference>
<dbReference type="EMBL" id="MU827110">
    <property type="protein sequence ID" value="KAJ7369280.1"/>
    <property type="molecule type" value="Genomic_DNA"/>
</dbReference>
<feature type="compositionally biased region" description="Basic and acidic residues" evidence="1">
    <location>
        <begin position="380"/>
        <end position="395"/>
    </location>
</feature>
<reference evidence="2" key="1">
    <citation type="submission" date="2023-01" db="EMBL/GenBank/DDBJ databases">
        <title>Genome assembly of the deep-sea coral Lophelia pertusa.</title>
        <authorList>
            <person name="Herrera S."/>
            <person name="Cordes E."/>
        </authorList>
    </citation>
    <scope>NUCLEOTIDE SEQUENCE</scope>
    <source>
        <strain evidence="2">USNM1676648</strain>
        <tissue evidence="2">Polyp</tissue>
    </source>
</reference>
<evidence type="ECO:0000313" key="3">
    <source>
        <dbReference type="Proteomes" id="UP001163046"/>
    </source>
</evidence>
<dbReference type="AlphaFoldDB" id="A0A9W9YTY8"/>
<accession>A0A9W9YTY8</accession>